<dbReference type="GO" id="GO:0003677">
    <property type="term" value="F:DNA binding"/>
    <property type="evidence" value="ECO:0007669"/>
    <property type="project" value="InterPro"/>
</dbReference>
<evidence type="ECO:0000259" key="5">
    <source>
        <dbReference type="Pfam" id="PF04542"/>
    </source>
</evidence>
<dbReference type="SUPFAM" id="SSF88659">
    <property type="entry name" value="Sigma3 and sigma4 domains of RNA polymerase sigma factors"/>
    <property type="match status" value="1"/>
</dbReference>
<dbReference type="Pfam" id="PF04542">
    <property type="entry name" value="Sigma70_r2"/>
    <property type="match status" value="1"/>
</dbReference>
<organism evidence="7 8">
    <name type="scientific">Alkalitalea saponilacus</name>
    <dbReference type="NCBI Taxonomy" id="889453"/>
    <lineage>
        <taxon>Bacteria</taxon>
        <taxon>Pseudomonadati</taxon>
        <taxon>Bacteroidota</taxon>
        <taxon>Bacteroidia</taxon>
        <taxon>Marinilabiliales</taxon>
        <taxon>Marinilabiliaceae</taxon>
        <taxon>Alkalitalea</taxon>
    </lineage>
</organism>
<dbReference type="STRING" id="889453.SAMN03080601_00831"/>
<feature type="domain" description="RNA polymerase sigma-70 region 2" evidence="5">
    <location>
        <begin position="26"/>
        <end position="91"/>
    </location>
</feature>
<dbReference type="PANTHER" id="PTHR43133:SF46">
    <property type="entry name" value="RNA POLYMERASE SIGMA-70 FACTOR ECF SUBFAMILY"/>
    <property type="match status" value="1"/>
</dbReference>
<dbReference type="InterPro" id="IPR013325">
    <property type="entry name" value="RNA_pol_sigma_r2"/>
</dbReference>
<dbReference type="InterPro" id="IPR007627">
    <property type="entry name" value="RNA_pol_sigma70_r2"/>
</dbReference>
<dbReference type="InterPro" id="IPR036388">
    <property type="entry name" value="WH-like_DNA-bd_sf"/>
</dbReference>
<dbReference type="SUPFAM" id="SSF88946">
    <property type="entry name" value="Sigma2 domain of RNA polymerase sigma factors"/>
    <property type="match status" value="1"/>
</dbReference>
<comment type="similarity">
    <text evidence="1">Belongs to the sigma-70 factor family. ECF subfamily.</text>
</comment>
<dbReference type="NCBIfam" id="TIGR02937">
    <property type="entry name" value="sigma70-ECF"/>
    <property type="match status" value="1"/>
</dbReference>
<name>A0A1T5CI89_9BACT</name>
<dbReference type="GO" id="GO:0016987">
    <property type="term" value="F:sigma factor activity"/>
    <property type="evidence" value="ECO:0007669"/>
    <property type="project" value="UniProtKB-KW"/>
</dbReference>
<dbReference type="InterPro" id="IPR013324">
    <property type="entry name" value="RNA_pol_sigma_r3/r4-like"/>
</dbReference>
<gene>
    <name evidence="7" type="ORF">SAMN03080601_00831</name>
</gene>
<evidence type="ECO:0000256" key="2">
    <source>
        <dbReference type="ARBA" id="ARBA00023015"/>
    </source>
</evidence>
<keyword evidence="4" id="KW-0804">Transcription</keyword>
<evidence type="ECO:0000259" key="6">
    <source>
        <dbReference type="Pfam" id="PF08281"/>
    </source>
</evidence>
<keyword evidence="8" id="KW-1185">Reference proteome</keyword>
<dbReference type="InterPro" id="IPR014284">
    <property type="entry name" value="RNA_pol_sigma-70_dom"/>
</dbReference>
<accession>A0A1T5CI89</accession>
<dbReference type="NCBIfam" id="TIGR02985">
    <property type="entry name" value="Sig70_bacteroi1"/>
    <property type="match status" value="1"/>
</dbReference>
<dbReference type="OrthoDB" id="9782991at2"/>
<dbReference type="GO" id="GO:0006352">
    <property type="term" value="P:DNA-templated transcription initiation"/>
    <property type="evidence" value="ECO:0007669"/>
    <property type="project" value="InterPro"/>
</dbReference>
<dbReference type="KEGG" id="asx:CDL62_12380"/>
<dbReference type="EMBL" id="FUYV01000003">
    <property type="protein sequence ID" value="SKB59167.1"/>
    <property type="molecule type" value="Genomic_DNA"/>
</dbReference>
<evidence type="ECO:0000256" key="1">
    <source>
        <dbReference type="ARBA" id="ARBA00010641"/>
    </source>
</evidence>
<dbReference type="Gene3D" id="1.10.1740.10">
    <property type="match status" value="1"/>
</dbReference>
<evidence type="ECO:0000313" key="7">
    <source>
        <dbReference type="EMBL" id="SKB59167.1"/>
    </source>
</evidence>
<dbReference type="InterPro" id="IPR014327">
    <property type="entry name" value="RNA_pol_sigma70_bacteroid"/>
</dbReference>
<keyword evidence="2" id="KW-0805">Transcription regulation</keyword>
<dbReference type="Gene3D" id="1.10.10.10">
    <property type="entry name" value="Winged helix-like DNA-binding domain superfamily/Winged helix DNA-binding domain"/>
    <property type="match status" value="1"/>
</dbReference>
<protein>
    <submittedName>
        <fullName evidence="7">RNA polymerase sigma-70 factor, ECF subfamily</fullName>
    </submittedName>
</protein>
<dbReference type="InterPro" id="IPR013249">
    <property type="entry name" value="RNA_pol_sigma70_r4_t2"/>
</dbReference>
<dbReference type="CDD" id="cd06171">
    <property type="entry name" value="Sigma70_r4"/>
    <property type="match status" value="1"/>
</dbReference>
<dbReference type="Proteomes" id="UP000191055">
    <property type="component" value="Unassembled WGS sequence"/>
</dbReference>
<dbReference type="PANTHER" id="PTHR43133">
    <property type="entry name" value="RNA POLYMERASE ECF-TYPE SIGMA FACTO"/>
    <property type="match status" value="1"/>
</dbReference>
<keyword evidence="3" id="KW-0731">Sigma factor</keyword>
<dbReference type="AlphaFoldDB" id="A0A1T5CI89"/>
<dbReference type="Pfam" id="PF08281">
    <property type="entry name" value="Sigma70_r4_2"/>
    <property type="match status" value="1"/>
</dbReference>
<dbReference type="RefSeq" id="WP_079556617.1">
    <property type="nucleotide sequence ID" value="NZ_CP021904.1"/>
</dbReference>
<evidence type="ECO:0000256" key="3">
    <source>
        <dbReference type="ARBA" id="ARBA00023082"/>
    </source>
</evidence>
<evidence type="ECO:0000313" key="8">
    <source>
        <dbReference type="Proteomes" id="UP000191055"/>
    </source>
</evidence>
<evidence type="ECO:0000256" key="4">
    <source>
        <dbReference type="ARBA" id="ARBA00023163"/>
    </source>
</evidence>
<dbReference type="InterPro" id="IPR039425">
    <property type="entry name" value="RNA_pol_sigma-70-like"/>
</dbReference>
<proteinExistence type="inferred from homology"/>
<feature type="domain" description="RNA polymerase sigma factor 70 region 4 type 2" evidence="6">
    <location>
        <begin position="116"/>
        <end position="167"/>
    </location>
</feature>
<reference evidence="7 8" key="1">
    <citation type="submission" date="2017-02" db="EMBL/GenBank/DDBJ databases">
        <authorList>
            <person name="Peterson S.W."/>
        </authorList>
    </citation>
    <scope>NUCLEOTIDE SEQUENCE [LARGE SCALE GENOMIC DNA]</scope>
    <source>
        <strain evidence="7 8">DSM 24412</strain>
    </source>
</reference>
<sequence>MQQPPYPEKKLFAQIANGDEKAFEKLFRLFYPMLVNYAVKYLNDREIAENVVQEMFVSIWEKREALKVDNPRAYLMRAVTNRCFNELKSKKLFYDVDDFQIPEVDQDIPDESLIAEVQSVISMLPEQRQKIFRMSRFEGMKYKEIAERLGLSVKTVEAQMGKALQFLREQLPIKIKESGKGFSN</sequence>